<keyword evidence="3" id="KW-1185">Reference proteome</keyword>
<comment type="caution">
    <text evidence="2">The sequence shown here is derived from an EMBL/GenBank/DDBJ whole genome shotgun (WGS) entry which is preliminary data.</text>
</comment>
<dbReference type="Proteomes" id="UP000683000">
    <property type="component" value="Unassembled WGS sequence"/>
</dbReference>
<evidence type="ECO:0000313" key="3">
    <source>
        <dbReference type="Proteomes" id="UP000683000"/>
    </source>
</evidence>
<proteinExistence type="predicted"/>
<sequence>MLKGKSNIGVAHYFIQVQSHRNALLITLTVISLYSNSNTTLLQESSGARSITLIPASLIDQIVSMNPHRVDDEDHYIMFKQPGDNVTNLGGFQVSCEDDEDVDGQVDDNDNADAHSNGHDSGDL</sequence>
<dbReference type="AlphaFoldDB" id="A0A8I2YEM8"/>
<protein>
    <submittedName>
        <fullName evidence="2">Uncharacterized protein</fullName>
    </submittedName>
</protein>
<evidence type="ECO:0000313" key="2">
    <source>
        <dbReference type="EMBL" id="KAG6370439.1"/>
    </source>
</evidence>
<dbReference type="OrthoDB" id="2669721at2759"/>
<feature type="region of interest" description="Disordered" evidence="1">
    <location>
        <begin position="93"/>
        <end position="124"/>
    </location>
</feature>
<dbReference type="EMBL" id="JAGFBS010000051">
    <property type="protein sequence ID" value="KAG6370439.1"/>
    <property type="molecule type" value="Genomic_DNA"/>
</dbReference>
<accession>A0A8I2YEM8</accession>
<organism evidence="2 3">
    <name type="scientific">Boletus reticuloceps</name>
    <dbReference type="NCBI Taxonomy" id="495285"/>
    <lineage>
        <taxon>Eukaryota</taxon>
        <taxon>Fungi</taxon>
        <taxon>Dikarya</taxon>
        <taxon>Basidiomycota</taxon>
        <taxon>Agaricomycotina</taxon>
        <taxon>Agaricomycetes</taxon>
        <taxon>Agaricomycetidae</taxon>
        <taxon>Boletales</taxon>
        <taxon>Boletineae</taxon>
        <taxon>Boletaceae</taxon>
        <taxon>Boletoideae</taxon>
        <taxon>Boletus</taxon>
    </lineage>
</organism>
<gene>
    <name evidence="2" type="ORF">JVT61DRAFT_12054</name>
</gene>
<name>A0A8I2YEM8_9AGAM</name>
<evidence type="ECO:0000256" key="1">
    <source>
        <dbReference type="SAM" id="MobiDB-lite"/>
    </source>
</evidence>
<feature type="compositionally biased region" description="Basic and acidic residues" evidence="1">
    <location>
        <begin position="112"/>
        <end position="124"/>
    </location>
</feature>
<reference evidence="2" key="1">
    <citation type="submission" date="2021-03" db="EMBL/GenBank/DDBJ databases">
        <title>Evolutionary innovations through gain and loss of genes in the ectomycorrhizal Boletales.</title>
        <authorList>
            <person name="Wu G."/>
            <person name="Miyauchi S."/>
            <person name="Morin E."/>
            <person name="Yang Z.-L."/>
            <person name="Xu J."/>
            <person name="Martin F.M."/>
        </authorList>
    </citation>
    <scope>NUCLEOTIDE SEQUENCE</scope>
    <source>
        <strain evidence="2">BR01</strain>
    </source>
</reference>
<feature type="compositionally biased region" description="Acidic residues" evidence="1">
    <location>
        <begin position="96"/>
        <end position="111"/>
    </location>
</feature>